<dbReference type="Proteomes" id="UP000002727">
    <property type="component" value="Chromosome"/>
</dbReference>
<organism evidence="1 2">
    <name type="scientific">Thermococcus onnurineus (strain NA1)</name>
    <dbReference type="NCBI Taxonomy" id="523850"/>
    <lineage>
        <taxon>Archaea</taxon>
        <taxon>Methanobacteriati</taxon>
        <taxon>Methanobacteriota</taxon>
        <taxon>Thermococci</taxon>
        <taxon>Thermococcales</taxon>
        <taxon>Thermococcaceae</taxon>
        <taxon>Thermococcus</taxon>
    </lineage>
</organism>
<keyword evidence="2" id="KW-1185">Reference proteome</keyword>
<dbReference type="STRING" id="523850.TON_0229"/>
<accession>B6YT27</accession>
<protein>
    <submittedName>
        <fullName evidence="1">Uncharacterized protein</fullName>
    </submittedName>
</protein>
<dbReference type="HOGENOM" id="CLU_573213_0_0_2"/>
<dbReference type="OrthoDB" id="102088at2157"/>
<sequence length="476" mass="55263">MRKWITMLLLGILFLSSFQTVKAEATQTTNQVPTTCQSCSCVDVEALLSQVLVNISTLSFEIEQKNAELQKLYMGWNTTKNVSILSEIVRIEDEVRVLTNKLKFLERQKLSIELIKKYTIKTPYGIKILYYKLPSESALVQEYMEKVHPVRTDVDLTWFIAYYRQAAELTFTEYVQTDMRLRELLKIVNSGNYTQEHVREILDLLEQRRMLWNEIYSYAEEKEKLETIQALKEAGWKQTLVASAIGIEPLAINFGGIAEGESCFSIFCNWNYGYKDPLPGVDDPKYADSAPLVHYSSFYPVAVWVGIYESTTPNKDYFWGQYCTYDFPQTNTDFRKYWDRAVDLHPGTQFQDFGSIQIKLFYDGWAYNPNEGNQLQESNIIWQVECNKSGCWVVTNYLKPLPDPDAAYYADKYYKLYVNKYWLECCKYGDVGSSCKWANTHCGGCFAPDQARSQNFVVCTRDTYGSLCGWDWVVKW</sequence>
<evidence type="ECO:0000313" key="2">
    <source>
        <dbReference type="Proteomes" id="UP000002727"/>
    </source>
</evidence>
<proteinExistence type="predicted"/>
<evidence type="ECO:0000313" key="1">
    <source>
        <dbReference type="EMBL" id="ACJ15714.1"/>
    </source>
</evidence>
<dbReference type="eggNOG" id="arCOG10097">
    <property type="taxonomic scope" value="Archaea"/>
</dbReference>
<dbReference type="RefSeq" id="WP_012571187.1">
    <property type="nucleotide sequence ID" value="NC_011529.1"/>
</dbReference>
<dbReference type="EMBL" id="CP000855">
    <property type="protein sequence ID" value="ACJ15714.1"/>
    <property type="molecule type" value="Genomic_DNA"/>
</dbReference>
<reference evidence="1 2" key="1">
    <citation type="journal article" date="2008" name="J. Bacteriol.">
        <title>The complete genome sequence of Thermococcus onnurineus NA1 reveals a mixed heterotrophic and carboxydotrophic metabolism.</title>
        <authorList>
            <person name="Lee H.S."/>
            <person name="Kang S.G."/>
            <person name="Bae S.S."/>
            <person name="Lim J.K."/>
            <person name="Cho Y."/>
            <person name="Kim Y.J."/>
            <person name="Jeon J.H."/>
            <person name="Cha S.S."/>
            <person name="Kwon K.K."/>
            <person name="Kim H.T."/>
            <person name="Park C.J."/>
            <person name="Lee H.W."/>
            <person name="Kim S.I."/>
            <person name="Chun J."/>
            <person name="Colwell R.R."/>
            <person name="Kim S.J."/>
            <person name="Lee J.H."/>
        </authorList>
    </citation>
    <scope>NUCLEOTIDE SEQUENCE [LARGE SCALE GENOMIC DNA]</scope>
    <source>
        <strain evidence="1 2">NA1</strain>
    </source>
</reference>
<dbReference type="AlphaFoldDB" id="B6YT27"/>
<gene>
    <name evidence="1" type="ordered locus">TON_0229</name>
</gene>
<dbReference type="KEGG" id="ton:TON_0229"/>
<dbReference type="GeneID" id="25393716"/>
<name>B6YT27_THEON</name>
<dbReference type="PATRIC" id="fig|523850.10.peg.231"/>